<evidence type="ECO:0000259" key="14">
    <source>
        <dbReference type="Pfam" id="PF00561"/>
    </source>
</evidence>
<comment type="similarity">
    <text evidence="3 11 13">Belongs to the peptidase S33 family.</text>
</comment>
<evidence type="ECO:0000256" key="6">
    <source>
        <dbReference type="ARBA" id="ARBA00022438"/>
    </source>
</evidence>
<dbReference type="Proteomes" id="UP000070186">
    <property type="component" value="Unassembled WGS sequence"/>
</dbReference>
<evidence type="ECO:0000313" key="15">
    <source>
        <dbReference type="EMBL" id="KXB30862.1"/>
    </source>
</evidence>
<evidence type="ECO:0000256" key="8">
    <source>
        <dbReference type="ARBA" id="ARBA00022670"/>
    </source>
</evidence>
<keyword evidence="7 11" id="KW-0963">Cytoplasm</keyword>
<feature type="active site" description="Nucleophile" evidence="12">
    <location>
        <position position="112"/>
    </location>
</feature>
<evidence type="ECO:0000256" key="4">
    <source>
        <dbReference type="ARBA" id="ARBA00012568"/>
    </source>
</evidence>
<dbReference type="GO" id="GO:0004177">
    <property type="term" value="F:aminopeptidase activity"/>
    <property type="evidence" value="ECO:0007669"/>
    <property type="project" value="UniProtKB-UniRule"/>
</dbReference>
<evidence type="ECO:0000256" key="9">
    <source>
        <dbReference type="ARBA" id="ARBA00022801"/>
    </source>
</evidence>
<dbReference type="InterPro" id="IPR029058">
    <property type="entry name" value="AB_hydrolase_fold"/>
</dbReference>
<evidence type="ECO:0000256" key="10">
    <source>
        <dbReference type="ARBA" id="ARBA00029605"/>
    </source>
</evidence>
<evidence type="ECO:0000256" key="7">
    <source>
        <dbReference type="ARBA" id="ARBA00022490"/>
    </source>
</evidence>
<reference evidence="15 16" key="1">
    <citation type="submission" date="2015-12" db="EMBL/GenBank/DDBJ databases">
        <title>Nitrous oxide reduction kinetics distinguish bacteria harboring typical versus atypical NosZ.</title>
        <authorList>
            <person name="Yoon S."/>
            <person name="Nissen S."/>
            <person name="Park D."/>
            <person name="Sanford R.A."/>
            <person name="Loeffler F.E."/>
        </authorList>
    </citation>
    <scope>NUCLEOTIDE SEQUENCE [LARGE SCALE GENOMIC DNA]</scope>
    <source>
        <strain evidence="15 16">ATCC BAA-841</strain>
    </source>
</reference>
<dbReference type="STRING" id="281362.AT959_09075"/>
<evidence type="ECO:0000256" key="5">
    <source>
        <dbReference type="ARBA" id="ARBA00021843"/>
    </source>
</evidence>
<evidence type="ECO:0000256" key="13">
    <source>
        <dbReference type="RuleBase" id="RU003421"/>
    </source>
</evidence>
<keyword evidence="6 11" id="KW-0031">Aminopeptidase</keyword>
<evidence type="ECO:0000256" key="11">
    <source>
        <dbReference type="PIRNR" id="PIRNR006431"/>
    </source>
</evidence>
<keyword evidence="9 11" id="KW-0378">Hydrolase</keyword>
<evidence type="ECO:0000256" key="2">
    <source>
        <dbReference type="ARBA" id="ARBA00004496"/>
    </source>
</evidence>
<dbReference type="EMBL" id="LODL01000019">
    <property type="protein sequence ID" value="KXB30862.1"/>
    <property type="molecule type" value="Genomic_DNA"/>
</dbReference>
<dbReference type="RefSeq" id="WP_066882658.1">
    <property type="nucleotide sequence ID" value="NZ_LODL01000019.1"/>
</dbReference>
<dbReference type="PANTHER" id="PTHR43722">
    <property type="entry name" value="PROLINE IMINOPEPTIDASE"/>
    <property type="match status" value="1"/>
</dbReference>
<dbReference type="EC" id="3.4.11.5" evidence="4 11"/>
<comment type="catalytic activity">
    <reaction evidence="1 11 13">
        <text>Release of N-terminal proline from a peptide.</text>
        <dbReference type="EC" id="3.4.11.5"/>
    </reaction>
</comment>
<dbReference type="PANTHER" id="PTHR43722:SF1">
    <property type="entry name" value="PROLINE IMINOPEPTIDASE"/>
    <property type="match status" value="1"/>
</dbReference>
<feature type="active site" evidence="12">
    <location>
        <position position="261"/>
    </location>
</feature>
<keyword evidence="8 11" id="KW-0645">Protease</keyword>
<feature type="active site" description="Proton donor" evidence="12">
    <location>
        <position position="289"/>
    </location>
</feature>
<comment type="caution">
    <text evidence="15">The sequence shown here is derived from an EMBL/GenBank/DDBJ whole genome shotgun (WGS) entry which is preliminary data.</text>
</comment>
<dbReference type="PIRSF" id="PIRSF006431">
    <property type="entry name" value="Pept_S33"/>
    <property type="match status" value="1"/>
</dbReference>
<gene>
    <name evidence="15" type="ORF">AT959_09075</name>
</gene>
<dbReference type="AlphaFoldDB" id="A0A133XIU9"/>
<dbReference type="Pfam" id="PF00561">
    <property type="entry name" value="Abhydrolase_1"/>
    <property type="match status" value="1"/>
</dbReference>
<proteinExistence type="inferred from homology"/>
<evidence type="ECO:0000256" key="1">
    <source>
        <dbReference type="ARBA" id="ARBA00001585"/>
    </source>
</evidence>
<dbReference type="InterPro" id="IPR000073">
    <property type="entry name" value="AB_hydrolase_1"/>
</dbReference>
<sequence length="313" mass="33563">MPDDHLFPASRANCARQMAVGDGHLLYVEECAAVDGLPVLFLHGGPGSGCSPAQRRLFDPKRYRAIFVDQRGAGRSRPRGERTANTTADLVMDLEYVREALGIRAWIVFGGSWGSLLALTYAQLFPERVLGLVLRGIFLGSPEEIQAYVQGTNGGASEAWQKFAAAMPVAERDGLLVAYARRILGNEPQAALAAATAWLDYERALMGEPPLATVPDAGQLAKVQVQMHYLTHHCFVANGQLLAGVDRLRHIPAAIVQGMADPVCPPGSAEKLHRAWPEATWFPVAGAGHAALSPPIARACIKALGWVAECAEA</sequence>
<keyword evidence="16" id="KW-1185">Reference proteome</keyword>
<dbReference type="InterPro" id="IPR005944">
    <property type="entry name" value="Pro_iminopeptidase"/>
</dbReference>
<dbReference type="SUPFAM" id="SSF53474">
    <property type="entry name" value="alpha/beta-Hydrolases"/>
    <property type="match status" value="1"/>
</dbReference>
<dbReference type="Gene3D" id="3.40.50.1820">
    <property type="entry name" value="alpha/beta hydrolase"/>
    <property type="match status" value="1"/>
</dbReference>
<evidence type="ECO:0000256" key="12">
    <source>
        <dbReference type="PIRSR" id="PIRSR006431-1"/>
    </source>
</evidence>
<feature type="domain" description="AB hydrolase-1" evidence="14">
    <location>
        <begin position="38"/>
        <end position="291"/>
    </location>
</feature>
<protein>
    <recommendedName>
        <fullName evidence="5 11">Proline iminopeptidase</fullName>
        <shortName evidence="11">PIP</shortName>
        <ecNumber evidence="4 11">3.4.11.5</ecNumber>
    </recommendedName>
    <alternativeName>
        <fullName evidence="10 11">Prolyl aminopeptidase</fullName>
    </alternativeName>
</protein>
<accession>A0A133XIU9</accession>
<dbReference type="GO" id="GO:0005737">
    <property type="term" value="C:cytoplasm"/>
    <property type="evidence" value="ECO:0007669"/>
    <property type="project" value="UniProtKB-SubCell"/>
</dbReference>
<evidence type="ECO:0000256" key="3">
    <source>
        <dbReference type="ARBA" id="ARBA00010088"/>
    </source>
</evidence>
<dbReference type="NCBIfam" id="TIGR01249">
    <property type="entry name" value="pro_imino_pep_1"/>
    <property type="match status" value="1"/>
</dbReference>
<comment type="subcellular location">
    <subcellularLocation>
        <location evidence="2 11">Cytoplasm</location>
    </subcellularLocation>
</comment>
<organism evidence="15 16">
    <name type="scientific">Dechloromonas denitrificans</name>
    <dbReference type="NCBI Taxonomy" id="281362"/>
    <lineage>
        <taxon>Bacteria</taxon>
        <taxon>Pseudomonadati</taxon>
        <taxon>Pseudomonadota</taxon>
        <taxon>Betaproteobacteria</taxon>
        <taxon>Rhodocyclales</taxon>
        <taxon>Azonexaceae</taxon>
        <taxon>Dechloromonas</taxon>
    </lineage>
</organism>
<evidence type="ECO:0000313" key="16">
    <source>
        <dbReference type="Proteomes" id="UP000070186"/>
    </source>
</evidence>
<dbReference type="InterPro" id="IPR002410">
    <property type="entry name" value="Peptidase_S33"/>
</dbReference>
<name>A0A133XIU9_9RHOO</name>
<dbReference type="GO" id="GO:0006508">
    <property type="term" value="P:proteolysis"/>
    <property type="evidence" value="ECO:0007669"/>
    <property type="project" value="UniProtKB-KW"/>
</dbReference>
<dbReference type="PRINTS" id="PR00793">
    <property type="entry name" value="PROAMNOPTASE"/>
</dbReference>